<dbReference type="InterPro" id="IPR009799">
    <property type="entry name" value="EthD_dom"/>
</dbReference>
<dbReference type="Pfam" id="PF07110">
    <property type="entry name" value="EthD"/>
    <property type="match status" value="1"/>
</dbReference>
<proteinExistence type="predicted"/>
<dbReference type="Gene3D" id="3.30.70.100">
    <property type="match status" value="1"/>
</dbReference>
<dbReference type="InterPro" id="IPR011008">
    <property type="entry name" value="Dimeric_a/b-barrel"/>
</dbReference>
<dbReference type="PANTHER" id="PTHR40260:SF2">
    <property type="entry name" value="BLR8190 PROTEIN"/>
    <property type="match status" value="1"/>
</dbReference>
<reference evidence="2 3" key="1">
    <citation type="submission" date="2019-09" db="EMBL/GenBank/DDBJ databases">
        <title>Phylogeny of genus Pseudoclavibacter and closely related genus.</title>
        <authorList>
            <person name="Li Y."/>
        </authorList>
    </citation>
    <scope>NUCLEOTIDE SEQUENCE [LARGE SCALE GENOMIC DNA]</scope>
    <source>
        <strain evidence="2 3">EGI 60007</strain>
    </source>
</reference>
<dbReference type="OrthoDB" id="5294870at2"/>
<dbReference type="SUPFAM" id="SSF54909">
    <property type="entry name" value="Dimeric alpha+beta barrel"/>
    <property type="match status" value="1"/>
</dbReference>
<dbReference type="PANTHER" id="PTHR40260">
    <property type="entry name" value="BLR8190 PROTEIN"/>
    <property type="match status" value="1"/>
</dbReference>
<dbReference type="NCBIfam" id="TIGR02118">
    <property type="entry name" value="EthD family reductase"/>
    <property type="match status" value="1"/>
</dbReference>
<dbReference type="EMBL" id="WBJY01000001">
    <property type="protein sequence ID" value="KAB1649573.1"/>
    <property type="molecule type" value="Genomic_DNA"/>
</dbReference>
<dbReference type="Proteomes" id="UP000431744">
    <property type="component" value="Unassembled WGS sequence"/>
</dbReference>
<name>A0A6H9WKA9_9MICO</name>
<comment type="caution">
    <text evidence="2">The sequence shown here is derived from an EMBL/GenBank/DDBJ whole genome shotgun (WGS) entry which is preliminary data.</text>
</comment>
<evidence type="ECO:0000313" key="3">
    <source>
        <dbReference type="Proteomes" id="UP000431744"/>
    </source>
</evidence>
<sequence length="106" mass="11423">MHKVVVLYPEPADREAFVSYYESTHLPLAEKLPGMLAWRYTVNVSPVPDGSPAPFFAVFEADFPDAETYRSAMASPEGQAVGADVPNYATNGATVFDYEVSGGSDA</sequence>
<dbReference type="AlphaFoldDB" id="A0A6H9WKA9"/>
<dbReference type="RefSeq" id="WP_158028163.1">
    <property type="nucleotide sequence ID" value="NZ_BMHG01000001.1"/>
</dbReference>
<accession>A0A6H9WKA9</accession>
<gene>
    <name evidence="2" type="ORF">F8O04_04800</name>
</gene>
<protein>
    <submittedName>
        <fullName evidence="2">EthD family reductase</fullName>
    </submittedName>
</protein>
<evidence type="ECO:0000259" key="1">
    <source>
        <dbReference type="Pfam" id="PF07110"/>
    </source>
</evidence>
<keyword evidence="3" id="KW-1185">Reference proteome</keyword>
<feature type="domain" description="EthD" evidence="1">
    <location>
        <begin position="11"/>
        <end position="89"/>
    </location>
</feature>
<evidence type="ECO:0000313" key="2">
    <source>
        <dbReference type="EMBL" id="KAB1649573.1"/>
    </source>
</evidence>
<organism evidence="2 3">
    <name type="scientific">Pseudoclavibacter endophyticus</name>
    <dbReference type="NCBI Taxonomy" id="1778590"/>
    <lineage>
        <taxon>Bacteria</taxon>
        <taxon>Bacillati</taxon>
        <taxon>Actinomycetota</taxon>
        <taxon>Actinomycetes</taxon>
        <taxon>Micrococcales</taxon>
        <taxon>Microbacteriaceae</taxon>
        <taxon>Pseudoclavibacter</taxon>
    </lineage>
</organism>
<dbReference type="GO" id="GO:0016491">
    <property type="term" value="F:oxidoreductase activity"/>
    <property type="evidence" value="ECO:0007669"/>
    <property type="project" value="InterPro"/>
</dbReference>